<reference evidence="2 3" key="1">
    <citation type="submission" date="2016-10" db="EMBL/GenBank/DDBJ databases">
        <authorList>
            <person name="de Groot N.N."/>
        </authorList>
    </citation>
    <scope>NUCLEOTIDE SEQUENCE [LARGE SCALE GENOMIC DNA]</scope>
    <source>
        <strain evidence="2 3">DSM 18978</strain>
    </source>
</reference>
<proteinExistence type="predicted"/>
<keyword evidence="3" id="KW-1185">Reference proteome</keyword>
<evidence type="ECO:0008006" key="4">
    <source>
        <dbReference type="Google" id="ProtNLM"/>
    </source>
</evidence>
<dbReference type="RefSeq" id="WP_091540997.1">
    <property type="nucleotide sequence ID" value="NZ_FMUS01000005.1"/>
</dbReference>
<dbReference type="EMBL" id="FMUS01000005">
    <property type="protein sequence ID" value="SCY25776.1"/>
    <property type="molecule type" value="Genomic_DNA"/>
</dbReference>
<sequence length="257" mass="29428">MDRKQIVKALESHFGVKAKYLAAPSFAYRVEVGGESYIIDREGFITKGDKRLELEEILCPSESLEEEDAEINEVEIVIPMEDHTGITLRNLVNIIFSKQTLIRKSFDLKENIVEEDFILGINEVQVKSLEDFKIALEDIGEKSCPGLGFNFKDKNLTFQFIKGKWIVEKVKTYSEFAEVLNRHAKSLKYASPKPSKIDNEKYTFRTWLLRLGMIGDEYKASRKVLLENLSGNAAFRKEKPKQEKGEDGGKSNPHFNL</sequence>
<name>A0A1G5EFN9_9FIRM</name>
<organism evidence="2 3">
    <name type="scientific">Alkaliphilus peptidifermentans DSM 18978</name>
    <dbReference type="NCBI Taxonomy" id="1120976"/>
    <lineage>
        <taxon>Bacteria</taxon>
        <taxon>Bacillati</taxon>
        <taxon>Bacillota</taxon>
        <taxon>Clostridia</taxon>
        <taxon>Peptostreptococcales</taxon>
        <taxon>Natronincolaceae</taxon>
        <taxon>Alkaliphilus</taxon>
    </lineage>
</organism>
<evidence type="ECO:0000313" key="2">
    <source>
        <dbReference type="EMBL" id="SCY25776.1"/>
    </source>
</evidence>
<protein>
    <recommendedName>
        <fullName evidence="4">Virulence-related protein</fullName>
    </recommendedName>
</protein>
<evidence type="ECO:0000313" key="3">
    <source>
        <dbReference type="Proteomes" id="UP000198636"/>
    </source>
</evidence>
<feature type="region of interest" description="Disordered" evidence="1">
    <location>
        <begin position="236"/>
        <end position="257"/>
    </location>
</feature>
<dbReference type="Proteomes" id="UP000198636">
    <property type="component" value="Unassembled WGS sequence"/>
</dbReference>
<dbReference type="STRING" id="1120976.SAMN03080606_01144"/>
<evidence type="ECO:0000256" key="1">
    <source>
        <dbReference type="SAM" id="MobiDB-lite"/>
    </source>
</evidence>
<feature type="compositionally biased region" description="Basic and acidic residues" evidence="1">
    <location>
        <begin position="236"/>
        <end position="249"/>
    </location>
</feature>
<dbReference type="AlphaFoldDB" id="A0A1G5EFN9"/>
<dbReference type="OrthoDB" id="9775356at2"/>
<gene>
    <name evidence="2" type="ORF">SAMN03080606_01144</name>
</gene>
<accession>A0A1G5EFN9</accession>